<keyword evidence="6" id="KW-0969">Cilium</keyword>
<name>A0A4R3M402_9HYPH</name>
<organism evidence="6 7">
    <name type="scientific">Aquabacter spiritensis</name>
    <dbReference type="NCBI Taxonomy" id="933073"/>
    <lineage>
        <taxon>Bacteria</taxon>
        <taxon>Pseudomonadati</taxon>
        <taxon>Pseudomonadota</taxon>
        <taxon>Alphaproteobacteria</taxon>
        <taxon>Hyphomicrobiales</taxon>
        <taxon>Xanthobacteraceae</taxon>
        <taxon>Aquabacter</taxon>
    </lineage>
</organism>
<keyword evidence="7" id="KW-1185">Reference proteome</keyword>
<keyword evidence="6" id="KW-0282">Flagellum</keyword>
<gene>
    <name evidence="6" type="ORF">EDC64_101469</name>
</gene>
<dbReference type="OrthoDB" id="9785233at2"/>
<dbReference type="RefSeq" id="WP_132029455.1">
    <property type="nucleotide sequence ID" value="NZ_SMAI01000001.1"/>
</dbReference>
<comment type="similarity">
    <text evidence="1">Belongs to the FlgD family.</text>
</comment>
<evidence type="ECO:0000256" key="2">
    <source>
        <dbReference type="ARBA" id="ARBA00016013"/>
    </source>
</evidence>
<keyword evidence="6" id="KW-0966">Cell projection</keyword>
<dbReference type="EMBL" id="SMAI01000001">
    <property type="protein sequence ID" value="TCT07950.1"/>
    <property type="molecule type" value="Genomic_DNA"/>
</dbReference>
<dbReference type="Proteomes" id="UP000294664">
    <property type="component" value="Unassembled WGS sequence"/>
</dbReference>
<reference evidence="6 7" key="1">
    <citation type="submission" date="2019-03" db="EMBL/GenBank/DDBJ databases">
        <title>Genomic Encyclopedia of Type Strains, Phase IV (KMG-IV): sequencing the most valuable type-strain genomes for metagenomic binning, comparative biology and taxonomic classification.</title>
        <authorList>
            <person name="Goeker M."/>
        </authorList>
    </citation>
    <scope>NUCLEOTIDE SEQUENCE [LARGE SCALE GENOMIC DNA]</scope>
    <source>
        <strain evidence="6 7">DSM 9035</strain>
    </source>
</reference>
<comment type="caution">
    <text evidence="6">The sequence shown here is derived from an EMBL/GenBank/DDBJ whole genome shotgun (WGS) entry which is preliminary data.</text>
</comment>
<evidence type="ECO:0000256" key="1">
    <source>
        <dbReference type="ARBA" id="ARBA00010577"/>
    </source>
</evidence>
<dbReference type="Pfam" id="PF03963">
    <property type="entry name" value="FlgD"/>
    <property type="match status" value="1"/>
</dbReference>
<feature type="region of interest" description="Disordered" evidence="5">
    <location>
        <begin position="1"/>
        <end position="22"/>
    </location>
</feature>
<dbReference type="NCBIfam" id="NF004670">
    <property type="entry name" value="PRK06009.1"/>
    <property type="match status" value="1"/>
</dbReference>
<evidence type="ECO:0000256" key="5">
    <source>
        <dbReference type="SAM" id="MobiDB-lite"/>
    </source>
</evidence>
<comment type="function">
    <text evidence="4">Required for flagellar hook formation. May act as a scaffolding protein.</text>
</comment>
<keyword evidence="3" id="KW-1005">Bacterial flagellum biogenesis</keyword>
<dbReference type="GO" id="GO:0044781">
    <property type="term" value="P:bacterial-type flagellum organization"/>
    <property type="evidence" value="ECO:0007669"/>
    <property type="project" value="UniProtKB-KW"/>
</dbReference>
<evidence type="ECO:0000256" key="4">
    <source>
        <dbReference type="ARBA" id="ARBA00024746"/>
    </source>
</evidence>
<proteinExistence type="inferred from homology"/>
<accession>A0A4R3M402</accession>
<dbReference type="AlphaFoldDB" id="A0A4R3M402"/>
<evidence type="ECO:0000313" key="6">
    <source>
        <dbReference type="EMBL" id="TCT07950.1"/>
    </source>
</evidence>
<evidence type="ECO:0000313" key="7">
    <source>
        <dbReference type="Proteomes" id="UP000294664"/>
    </source>
</evidence>
<dbReference type="InterPro" id="IPR005648">
    <property type="entry name" value="FlgD"/>
</dbReference>
<protein>
    <recommendedName>
        <fullName evidence="2">Basal-body rod modification protein FlgD</fullName>
    </recommendedName>
</protein>
<evidence type="ECO:0000256" key="3">
    <source>
        <dbReference type="ARBA" id="ARBA00022795"/>
    </source>
</evidence>
<sequence length="133" mass="13427">MTAAIGTTSGNGQNPASAAKSQPKTADYEAFLKLLVTQLKNQDPSKPMDSTQYLAQLASFSQVEQSVAANSKLDSLLTASALQNADAAIGRTVTSADGTVSGAVASVRITSDAPVAVLADGREVTLGDGVSLA</sequence>